<dbReference type="EMBL" id="JACORT010000017">
    <property type="protein sequence ID" value="MBC5786359.1"/>
    <property type="molecule type" value="Genomic_DNA"/>
</dbReference>
<keyword evidence="1" id="KW-0812">Transmembrane</keyword>
<organism evidence="2 3">
    <name type="scientific">Ramlibacter cellulosilyticus</name>
    <dbReference type="NCBI Taxonomy" id="2764187"/>
    <lineage>
        <taxon>Bacteria</taxon>
        <taxon>Pseudomonadati</taxon>
        <taxon>Pseudomonadota</taxon>
        <taxon>Betaproteobacteria</taxon>
        <taxon>Burkholderiales</taxon>
        <taxon>Comamonadaceae</taxon>
        <taxon>Ramlibacter</taxon>
    </lineage>
</organism>
<sequence>MCRQDLHCQGCRAALASPSSQALTLQPGIPVRRYGTVPPLDDEPAWVVEPLASGEAPRTIAEYGGTAVLLAAAAAAAVAGWLLYAH</sequence>
<keyword evidence="1" id="KW-1133">Transmembrane helix</keyword>
<name>A0A923MX76_9BURK</name>
<gene>
    <name evidence="2" type="ORF">H8N03_25705</name>
</gene>
<feature type="transmembrane region" description="Helical" evidence="1">
    <location>
        <begin position="63"/>
        <end position="84"/>
    </location>
</feature>
<keyword evidence="1" id="KW-0472">Membrane</keyword>
<evidence type="ECO:0000313" key="2">
    <source>
        <dbReference type="EMBL" id="MBC5786359.1"/>
    </source>
</evidence>
<protein>
    <submittedName>
        <fullName evidence="2">Uncharacterized protein</fullName>
    </submittedName>
</protein>
<evidence type="ECO:0000256" key="1">
    <source>
        <dbReference type="SAM" id="Phobius"/>
    </source>
</evidence>
<dbReference type="AlphaFoldDB" id="A0A923MX76"/>
<comment type="caution">
    <text evidence="2">The sequence shown here is derived from an EMBL/GenBank/DDBJ whole genome shotgun (WGS) entry which is preliminary data.</text>
</comment>
<dbReference type="RefSeq" id="WP_187079099.1">
    <property type="nucleotide sequence ID" value="NZ_JACORT010000017.1"/>
</dbReference>
<accession>A0A923MX76</accession>
<dbReference type="Proteomes" id="UP000608513">
    <property type="component" value="Unassembled WGS sequence"/>
</dbReference>
<reference evidence="2" key="1">
    <citation type="submission" date="2020-08" db="EMBL/GenBank/DDBJ databases">
        <title>Ramlibacter sp. USB13 16S ribosomal RNA gene genome sequencing and assembly.</title>
        <authorList>
            <person name="Kang M."/>
        </authorList>
    </citation>
    <scope>NUCLEOTIDE SEQUENCE</scope>
    <source>
        <strain evidence="2">USB13</strain>
    </source>
</reference>
<proteinExistence type="predicted"/>
<keyword evidence="3" id="KW-1185">Reference proteome</keyword>
<evidence type="ECO:0000313" key="3">
    <source>
        <dbReference type="Proteomes" id="UP000608513"/>
    </source>
</evidence>